<sequence>MMAVQSFAKRSDVLPVASWVRDYLHRAELPALTEKAIAREYRKRADKGTVQDADLWVTRTLESIPTGVDLRADDETLCRDAESFASECWALRQIMENVDSDVFHLLPLLDYCQEKGFDAPDAQQAAGIWARACDPRWWRRRLRQRQRRAVEQINVDLGRVHRYAGLYCSADTMAARKRQKERNRNLLASMQAVNEMGQVYTLEELAAVSNSNPAIRRAELMTRIAGFELIAIGMGHAGEFYTLTTPSKFHARHGQTGHENEKWARKYARDAQQYLCKVWARIRSALSRNGLKIYGFRVAEPHHDGTVHWHMLFFMEPGAVDKVREIMRKYALAEDGHEKGAQENRFEAKAIDWSQGSAVGYIAKYISKNIDGLRADGVDSGDDLEAEGPMSGQEGAARVDAWASTWGIRQFQQIGGPPVTIWRELRRAQLTGDDAKQEQLAYVLWREVRGLPAGPQSLLDEAVEAADGGHWNTFVRLLGGPFVPRQELPLSVHRADVDEDARNRYGEIMPGRVLGVVEFSTGQMVTSRVHQWVLQRSGEAAQPWSTVNNCTDTENRRLYQAEIPAEWLERTLNSGTPMLPLDEYEQMQPRALRPDEAEAIRVAEEEARQQKGISWGLYRSRETLRGWRFAGIAGLGNRDGRKIETAAASSPGTGHRQHDERAAAGRGICRSHDAGSNRLAGGNSPAARGTAGLENSIARAQSWLKAI</sequence>
<dbReference type="InterPro" id="IPR008766">
    <property type="entry name" value="Replication_gene_A-like"/>
</dbReference>
<dbReference type="Proteomes" id="UP000198290">
    <property type="component" value="Chromosome"/>
</dbReference>
<proteinExistence type="inferred from homology"/>
<dbReference type="OrthoDB" id="5568266at2"/>
<feature type="region of interest" description="Disordered" evidence="7">
    <location>
        <begin position="645"/>
        <end position="690"/>
    </location>
</feature>
<dbReference type="Pfam" id="PF05840">
    <property type="entry name" value="Phage_GPA"/>
    <property type="match status" value="1"/>
</dbReference>
<keyword evidence="4" id="KW-0540">Nuclease</keyword>
<evidence type="ECO:0000256" key="1">
    <source>
        <dbReference type="ARBA" id="ARBA00003293"/>
    </source>
</evidence>
<dbReference type="AlphaFoldDB" id="A0A3G9GD73"/>
<dbReference type="KEGG" id="amah:DLM_1789"/>
<evidence type="ECO:0000256" key="2">
    <source>
        <dbReference type="ARBA" id="ARBA00009260"/>
    </source>
</evidence>
<dbReference type="GO" id="GO:0016787">
    <property type="term" value="F:hydrolase activity"/>
    <property type="evidence" value="ECO:0007669"/>
    <property type="project" value="UniProtKB-KW"/>
</dbReference>
<comment type="function">
    <text evidence="1">Possible endonuclease which induces a single-strand cut and initiates DNA replication.</text>
</comment>
<dbReference type="GO" id="GO:0006260">
    <property type="term" value="P:DNA replication"/>
    <property type="evidence" value="ECO:0007669"/>
    <property type="project" value="UniProtKB-KW"/>
</dbReference>
<gene>
    <name evidence="9" type="ORF">DLM_1789</name>
</gene>
<protein>
    <submittedName>
        <fullName evidence="9">Phage replication protein</fullName>
    </submittedName>
</protein>
<evidence type="ECO:0000256" key="7">
    <source>
        <dbReference type="SAM" id="MobiDB-lite"/>
    </source>
</evidence>
<keyword evidence="10" id="KW-1185">Reference proteome</keyword>
<reference evidence="10" key="1">
    <citation type="journal article" date="2017" name="Biotechnol. Biofuels">
        <title>Evaluation of environmental bacterial communities as a factor affecting the growth of duckweed Lemna minor.</title>
        <authorList>
            <person name="Ishizawa H."/>
            <person name="Kuroda M."/>
            <person name="Morikawa M."/>
            <person name="Ike M."/>
        </authorList>
    </citation>
    <scope>NUCLEOTIDE SEQUENCE [LARGE SCALE GENOMIC DNA]</scope>
    <source>
        <strain evidence="10">H3</strain>
    </source>
</reference>
<feature type="domain" description="Replication gene A protein-like" evidence="8">
    <location>
        <begin position="118"/>
        <end position="372"/>
    </location>
</feature>
<evidence type="ECO:0000313" key="10">
    <source>
        <dbReference type="Proteomes" id="UP000198290"/>
    </source>
</evidence>
<evidence type="ECO:0000256" key="5">
    <source>
        <dbReference type="ARBA" id="ARBA00022759"/>
    </source>
</evidence>
<comment type="similarity">
    <text evidence="2">Belongs to the phage GPA family.</text>
</comment>
<dbReference type="GO" id="GO:0004519">
    <property type="term" value="F:endonuclease activity"/>
    <property type="evidence" value="ECO:0007669"/>
    <property type="project" value="UniProtKB-KW"/>
</dbReference>
<accession>A0A3G9GD73</accession>
<evidence type="ECO:0000256" key="3">
    <source>
        <dbReference type="ARBA" id="ARBA00022705"/>
    </source>
</evidence>
<evidence type="ECO:0000256" key="6">
    <source>
        <dbReference type="ARBA" id="ARBA00022801"/>
    </source>
</evidence>
<dbReference type="RefSeq" id="WP_089083386.1">
    <property type="nucleotide sequence ID" value="NZ_AP018823.1"/>
</dbReference>
<evidence type="ECO:0000256" key="4">
    <source>
        <dbReference type="ARBA" id="ARBA00022722"/>
    </source>
</evidence>
<organism evidence="9 10">
    <name type="scientific">Aquitalea magnusonii</name>
    <dbReference type="NCBI Taxonomy" id="332411"/>
    <lineage>
        <taxon>Bacteria</taxon>
        <taxon>Pseudomonadati</taxon>
        <taxon>Pseudomonadota</taxon>
        <taxon>Betaproteobacteria</taxon>
        <taxon>Neisseriales</taxon>
        <taxon>Chromobacteriaceae</taxon>
        <taxon>Aquitalea</taxon>
    </lineage>
</organism>
<evidence type="ECO:0000259" key="8">
    <source>
        <dbReference type="Pfam" id="PF05840"/>
    </source>
</evidence>
<dbReference type="EMBL" id="AP018823">
    <property type="protein sequence ID" value="BBF85405.1"/>
    <property type="molecule type" value="Genomic_DNA"/>
</dbReference>
<reference evidence="9 10" key="2">
    <citation type="journal article" date="2017" name="Genome Announc.">
        <title>Draft genome sequence of Aquitalea magnusonii strain H3, a plant growth-promoting bacterium of duckweed Lemna minor.</title>
        <authorList>
            <person name="Ishizawa H."/>
            <person name="Kuroda M."/>
            <person name="Ike M."/>
        </authorList>
    </citation>
    <scope>NUCLEOTIDE SEQUENCE [LARGE SCALE GENOMIC DNA]</scope>
    <source>
        <strain evidence="9 10">H3</strain>
    </source>
</reference>
<keyword evidence="5" id="KW-0255">Endonuclease</keyword>
<reference evidence="10" key="3">
    <citation type="journal article" date="2017" name="Plant Physiol. Biochem.">
        <title>Differential oxidative and antioxidative response of duckweed Lemna minor toward plant growth promoting/inhibiting bacteria.</title>
        <authorList>
            <person name="Ishizawa H."/>
            <person name="Kuroda M."/>
            <person name="Morikawa M."/>
            <person name="Ike M."/>
        </authorList>
    </citation>
    <scope>NUCLEOTIDE SEQUENCE [LARGE SCALE GENOMIC DNA]</scope>
    <source>
        <strain evidence="10">H3</strain>
    </source>
</reference>
<keyword evidence="6" id="KW-0378">Hydrolase</keyword>
<keyword evidence="3" id="KW-0235">DNA replication</keyword>
<evidence type="ECO:0000313" key="9">
    <source>
        <dbReference type="EMBL" id="BBF85405.1"/>
    </source>
</evidence>
<name>A0A3G9GD73_9NEIS</name>